<evidence type="ECO:0000256" key="9">
    <source>
        <dbReference type="ARBA" id="ARBA00023235"/>
    </source>
</evidence>
<dbReference type="PROSITE" id="PS51352">
    <property type="entry name" value="THIOREDOXIN_2"/>
    <property type="match status" value="2"/>
</dbReference>
<dbReference type="NCBIfam" id="TIGR01126">
    <property type="entry name" value="pdi_dom"/>
    <property type="match status" value="2"/>
</dbReference>
<evidence type="ECO:0000313" key="15">
    <source>
        <dbReference type="EMBL" id="VDI57500.1"/>
    </source>
</evidence>
<dbReference type="GO" id="GO:0034976">
    <property type="term" value="P:response to endoplasmic reticulum stress"/>
    <property type="evidence" value="ECO:0007669"/>
    <property type="project" value="TreeGrafter"/>
</dbReference>
<feature type="disulfide bond" description="Redox-active" evidence="11">
    <location>
        <begin position="46"/>
        <end position="49"/>
    </location>
</feature>
<protein>
    <recommendedName>
        <fullName evidence="4 13">Protein disulfide-isomerase</fullName>
        <ecNumber evidence="4 13">5.3.4.1</ecNumber>
    </recommendedName>
</protein>
<evidence type="ECO:0000256" key="1">
    <source>
        <dbReference type="ARBA" id="ARBA00001182"/>
    </source>
</evidence>
<dbReference type="PRINTS" id="PR00421">
    <property type="entry name" value="THIOREDOXIN"/>
</dbReference>
<dbReference type="EC" id="5.3.4.1" evidence="4 13"/>
<dbReference type="Proteomes" id="UP000596742">
    <property type="component" value="Unassembled WGS sequence"/>
</dbReference>
<keyword evidence="5 13" id="KW-0732">Signal</keyword>
<evidence type="ECO:0000256" key="2">
    <source>
        <dbReference type="ARBA" id="ARBA00004319"/>
    </source>
</evidence>
<dbReference type="PROSITE" id="PS00194">
    <property type="entry name" value="THIOREDOXIN_1"/>
    <property type="match status" value="2"/>
</dbReference>
<dbReference type="InterPro" id="IPR005792">
    <property type="entry name" value="Prot_disulphide_isomerase"/>
</dbReference>
<dbReference type="InterPro" id="IPR013766">
    <property type="entry name" value="Thioredoxin_domain"/>
</dbReference>
<dbReference type="InterPro" id="IPR005788">
    <property type="entry name" value="PDI_thioredoxin-like_dom"/>
</dbReference>
<feature type="disulfide bond" description="Redox-active" evidence="11">
    <location>
        <begin position="392"/>
        <end position="395"/>
    </location>
</feature>
<dbReference type="FunFam" id="3.40.30.10:FF:000077">
    <property type="entry name" value="Protein disulfide-isomerase"/>
    <property type="match status" value="1"/>
</dbReference>
<dbReference type="NCBIfam" id="TIGR01130">
    <property type="entry name" value="ER_PDI_fam"/>
    <property type="match status" value="1"/>
</dbReference>
<evidence type="ECO:0000256" key="4">
    <source>
        <dbReference type="ARBA" id="ARBA00012723"/>
    </source>
</evidence>
<dbReference type="FunFam" id="3.40.30.10:FF:000303">
    <property type="entry name" value="Protein disulfide-isomerase"/>
    <property type="match status" value="1"/>
</dbReference>
<dbReference type="AlphaFoldDB" id="A0A8B6G1S8"/>
<reference evidence="15" key="1">
    <citation type="submission" date="2018-11" db="EMBL/GenBank/DDBJ databases">
        <authorList>
            <person name="Alioto T."/>
            <person name="Alioto T."/>
        </authorList>
    </citation>
    <scope>NUCLEOTIDE SEQUENCE</scope>
</reference>
<comment type="caution">
    <text evidence="15">The sequence shown here is derived from an EMBL/GenBank/DDBJ whole genome shotgun (WGS) entry which is preliminary data.</text>
</comment>
<keyword evidence="6" id="KW-0677">Repeat</keyword>
<keyword evidence="16" id="KW-1185">Reference proteome</keyword>
<name>A0A8B6G1S8_MYTGA</name>
<dbReference type="FunFam" id="3.40.30.10:FF:000017">
    <property type="entry name" value="Protein disulfide-isomerase A4"/>
    <property type="match status" value="1"/>
</dbReference>
<keyword evidence="10 11" id="KW-0676">Redox-active center</keyword>
<evidence type="ECO:0000256" key="3">
    <source>
        <dbReference type="ARBA" id="ARBA00006347"/>
    </source>
</evidence>
<gene>
    <name evidence="15" type="ORF">MGAL_10B041861</name>
</gene>
<accession>A0A8B6G1S8</accession>
<evidence type="ECO:0000256" key="8">
    <source>
        <dbReference type="ARBA" id="ARBA00023157"/>
    </source>
</evidence>
<dbReference type="PANTHER" id="PTHR18929">
    <property type="entry name" value="PROTEIN DISULFIDE ISOMERASE"/>
    <property type="match status" value="1"/>
</dbReference>
<keyword evidence="9 13" id="KW-0413">Isomerase</keyword>
<dbReference type="EMBL" id="UYJE01007733">
    <property type="protein sequence ID" value="VDI57500.1"/>
    <property type="molecule type" value="Genomic_DNA"/>
</dbReference>
<dbReference type="CDD" id="cd02995">
    <property type="entry name" value="PDI_a_PDI_a'_C"/>
    <property type="match status" value="1"/>
</dbReference>
<dbReference type="FunFam" id="3.40.30.10:FF:000045">
    <property type="entry name" value="Disulfide-isomerase A3"/>
    <property type="match status" value="1"/>
</dbReference>
<evidence type="ECO:0000256" key="13">
    <source>
        <dbReference type="RuleBase" id="RU361130"/>
    </source>
</evidence>
<sequence>MKTILCILSLTAIALASDVLEFTDSDFATKAAQHDLILVEFFAPWCGHCKKLIPEYEKAATRLLDNDPPVALAKVDCTANTEVCSKYGVSGYPTLKIFRNGEFAEEYSGPREADGIVSLMASKAGPSSKELTSVADAEKFLAKKDYVVAGFFSDGGSELAKAFQKAADAMSTDVKFGHTTAKAVLDKYGYTDKIILFQPKHLRSKFEDAQQKYGGSSNVDKIKNWLSSSLTGLCGHRTQANADKFKKPLIIAYYDVDYEKNEKGTNYWRNRVMKVGKLRGEGKDIYFSVSNHKDFSFELGEFGLNDVKGDKPIICARDDRDMKYIMSGDFSMDNLEKFVNDLLTDKLEPYLKSEPVPEDNSGGVKTVVAKNFDEIVNDDSRDVLIEFYAPWCGHCKSLEPKFAELGEKLSEETSITIAKMDATANDVPKPYEVQGFPTIYYKPKNSKNNPKKYNGGREVADFLEYLKKESTDGLKYEGEKKKKKSKKSKTEL</sequence>
<dbReference type="CDD" id="cd02961">
    <property type="entry name" value="PDI_a_family"/>
    <property type="match status" value="1"/>
</dbReference>
<keyword evidence="8 11" id="KW-1015">Disulfide bond</keyword>
<proteinExistence type="inferred from homology"/>
<dbReference type="CDD" id="cd03073">
    <property type="entry name" value="PDI_b'_ERp72_ERp57"/>
    <property type="match status" value="1"/>
</dbReference>
<dbReference type="Pfam" id="PF13848">
    <property type="entry name" value="Thioredoxin_6"/>
    <property type="match status" value="1"/>
</dbReference>
<dbReference type="PANTHER" id="PTHR18929:SF132">
    <property type="entry name" value="PROTEIN DISULFIDE-ISOMERASE A3"/>
    <property type="match status" value="1"/>
</dbReference>
<comment type="catalytic activity">
    <reaction evidence="1 13">
        <text>Catalyzes the rearrangement of -S-S- bonds in proteins.</text>
        <dbReference type="EC" id="5.3.4.1"/>
    </reaction>
</comment>
<evidence type="ECO:0000259" key="14">
    <source>
        <dbReference type="PROSITE" id="PS51352"/>
    </source>
</evidence>
<dbReference type="GO" id="GO:0006457">
    <property type="term" value="P:protein folding"/>
    <property type="evidence" value="ECO:0007669"/>
    <property type="project" value="TreeGrafter"/>
</dbReference>
<evidence type="ECO:0000256" key="7">
    <source>
        <dbReference type="ARBA" id="ARBA00022824"/>
    </source>
</evidence>
<dbReference type="SUPFAM" id="SSF52833">
    <property type="entry name" value="Thioredoxin-like"/>
    <property type="match status" value="4"/>
</dbReference>
<dbReference type="InterPro" id="IPR017937">
    <property type="entry name" value="Thioredoxin_CS"/>
</dbReference>
<dbReference type="InterPro" id="IPR036249">
    <property type="entry name" value="Thioredoxin-like_sf"/>
</dbReference>
<feature type="domain" description="Thioredoxin" evidence="14">
    <location>
        <begin position="1"/>
        <end position="125"/>
    </location>
</feature>
<feature type="signal peptide" evidence="13">
    <location>
        <begin position="1"/>
        <end position="16"/>
    </location>
</feature>
<dbReference type="OrthoDB" id="427280at2759"/>
<keyword evidence="7" id="KW-0256">Endoplasmic reticulum</keyword>
<organism evidence="15 16">
    <name type="scientific">Mytilus galloprovincialis</name>
    <name type="common">Mediterranean mussel</name>
    <dbReference type="NCBI Taxonomy" id="29158"/>
    <lineage>
        <taxon>Eukaryota</taxon>
        <taxon>Metazoa</taxon>
        <taxon>Spiralia</taxon>
        <taxon>Lophotrochozoa</taxon>
        <taxon>Mollusca</taxon>
        <taxon>Bivalvia</taxon>
        <taxon>Autobranchia</taxon>
        <taxon>Pteriomorphia</taxon>
        <taxon>Mytilida</taxon>
        <taxon>Mytiloidea</taxon>
        <taxon>Mytilidae</taxon>
        <taxon>Mytilinae</taxon>
        <taxon>Mytilus</taxon>
    </lineage>
</organism>
<comment type="similarity">
    <text evidence="3 12">Belongs to the protein disulfide isomerase family.</text>
</comment>
<evidence type="ECO:0000256" key="12">
    <source>
        <dbReference type="RuleBase" id="RU004208"/>
    </source>
</evidence>
<feature type="domain" description="Thioredoxin" evidence="14">
    <location>
        <begin position="342"/>
        <end position="471"/>
    </location>
</feature>
<evidence type="ECO:0000256" key="10">
    <source>
        <dbReference type="ARBA" id="ARBA00023284"/>
    </source>
</evidence>
<evidence type="ECO:0000256" key="6">
    <source>
        <dbReference type="ARBA" id="ARBA00022737"/>
    </source>
</evidence>
<dbReference type="Pfam" id="PF00085">
    <property type="entry name" value="Thioredoxin"/>
    <property type="match status" value="2"/>
</dbReference>
<dbReference type="Gene3D" id="3.40.30.10">
    <property type="entry name" value="Glutaredoxin"/>
    <property type="match status" value="4"/>
</dbReference>
<evidence type="ECO:0000256" key="5">
    <source>
        <dbReference type="ARBA" id="ARBA00022729"/>
    </source>
</evidence>
<evidence type="ECO:0000313" key="16">
    <source>
        <dbReference type="Proteomes" id="UP000596742"/>
    </source>
</evidence>
<feature type="chain" id="PRO_5033097001" description="Protein disulfide-isomerase" evidence="13">
    <location>
        <begin position="17"/>
        <end position="492"/>
    </location>
</feature>
<dbReference type="GO" id="GO:0003756">
    <property type="term" value="F:protein disulfide isomerase activity"/>
    <property type="evidence" value="ECO:0007669"/>
    <property type="project" value="UniProtKB-EC"/>
</dbReference>
<evidence type="ECO:0000256" key="11">
    <source>
        <dbReference type="PIRSR" id="PIRSR605792-51"/>
    </source>
</evidence>
<dbReference type="GO" id="GO:0005788">
    <property type="term" value="C:endoplasmic reticulum lumen"/>
    <property type="evidence" value="ECO:0007669"/>
    <property type="project" value="UniProtKB-SubCell"/>
</dbReference>
<comment type="subcellular location">
    <subcellularLocation>
        <location evidence="2">Endoplasmic reticulum lumen</location>
    </subcellularLocation>
</comment>